<dbReference type="InterPro" id="IPR036758">
    <property type="entry name" value="At5g01610-like"/>
</dbReference>
<protein>
    <recommendedName>
        <fullName evidence="3">DUF538 domain-containing protein</fullName>
    </recommendedName>
</protein>
<sequence length="172" mass="19088">MVFRMDGTRVLGLAAVLGILLMVSDCIEANIVTADEPISEMLAKFGLPIGLMPDSVKSYSLADDGKFKVELAKPCYVQFDYLVYYDKTITGKVSYGKITDLSGIQAKQFFIWVDVTGMEMDLPASDYIYFKVGIISKKIEISWFETVPTCKNKLGKEPCNEAKAAVSLRDVQ</sequence>
<evidence type="ECO:0008006" key="3">
    <source>
        <dbReference type="Google" id="ProtNLM"/>
    </source>
</evidence>
<dbReference type="OMA" id="DPQPAVW"/>
<name>A9NP31_PICSI</name>
<dbReference type="AlphaFoldDB" id="A9NP31"/>
<dbReference type="PANTHER" id="PTHR31676:SF71">
    <property type="entry name" value="EXPRESSED PROTEIN"/>
    <property type="match status" value="1"/>
</dbReference>
<dbReference type="Pfam" id="PF04398">
    <property type="entry name" value="DUF538"/>
    <property type="match status" value="1"/>
</dbReference>
<keyword evidence="1" id="KW-0732">Signal</keyword>
<dbReference type="InterPro" id="IPR007493">
    <property type="entry name" value="DUF538"/>
</dbReference>
<dbReference type="EMBL" id="EF083041">
    <property type="protein sequence ID" value="ABK22392.1"/>
    <property type="molecule type" value="mRNA"/>
</dbReference>
<feature type="chain" id="PRO_5002741872" description="DUF538 domain-containing protein" evidence="1">
    <location>
        <begin position="30"/>
        <end position="172"/>
    </location>
</feature>
<dbReference type="Gene3D" id="2.30.240.10">
    <property type="entry name" value="At5g01610-like"/>
    <property type="match status" value="1"/>
</dbReference>
<organism evidence="2">
    <name type="scientific">Picea sitchensis</name>
    <name type="common">Sitka spruce</name>
    <name type="synonym">Pinus sitchensis</name>
    <dbReference type="NCBI Taxonomy" id="3332"/>
    <lineage>
        <taxon>Eukaryota</taxon>
        <taxon>Viridiplantae</taxon>
        <taxon>Streptophyta</taxon>
        <taxon>Embryophyta</taxon>
        <taxon>Tracheophyta</taxon>
        <taxon>Spermatophyta</taxon>
        <taxon>Pinopsida</taxon>
        <taxon>Pinidae</taxon>
        <taxon>Conifers I</taxon>
        <taxon>Pinales</taxon>
        <taxon>Pinaceae</taxon>
        <taxon>Picea</taxon>
    </lineage>
</organism>
<reference evidence="2" key="1">
    <citation type="journal article" date="2008" name="BMC Genomics">
        <title>A conifer genomics resource of 200,000 spruce (Picea spp.) ESTs and 6,464 high-quality, sequence-finished full-length cDNAs for Sitka spruce (Picea sitchensis).</title>
        <authorList>
            <person name="Ralph S.G."/>
            <person name="Chun H.J."/>
            <person name="Kolosova N."/>
            <person name="Cooper D."/>
            <person name="Oddy C."/>
            <person name="Ritland C.E."/>
            <person name="Kirkpatrick R."/>
            <person name="Moore R."/>
            <person name="Barber S."/>
            <person name="Holt R.A."/>
            <person name="Jones S.J."/>
            <person name="Marra M.A."/>
            <person name="Douglas C.J."/>
            <person name="Ritland K."/>
            <person name="Bohlmann J."/>
        </authorList>
    </citation>
    <scope>NUCLEOTIDE SEQUENCE</scope>
    <source>
        <tissue evidence="2">Bark</tissue>
    </source>
</reference>
<evidence type="ECO:0000256" key="1">
    <source>
        <dbReference type="SAM" id="SignalP"/>
    </source>
</evidence>
<accession>A9NP31</accession>
<feature type="signal peptide" evidence="1">
    <location>
        <begin position="1"/>
        <end position="29"/>
    </location>
</feature>
<dbReference type="SUPFAM" id="SSF141562">
    <property type="entry name" value="At5g01610-like"/>
    <property type="match status" value="1"/>
</dbReference>
<proteinExistence type="evidence at transcript level"/>
<evidence type="ECO:0000313" key="2">
    <source>
        <dbReference type="EMBL" id="ABK22392.1"/>
    </source>
</evidence>
<dbReference type="PANTHER" id="PTHR31676">
    <property type="entry name" value="T31J12.3 PROTEIN-RELATED"/>
    <property type="match status" value="1"/>
</dbReference>